<feature type="chain" id="PRO_5042085641" evidence="1">
    <location>
        <begin position="21"/>
        <end position="297"/>
    </location>
</feature>
<name>A0AAD8XYN0_9STRA</name>
<dbReference type="SUPFAM" id="SSF52540">
    <property type="entry name" value="P-loop containing nucleoside triphosphate hydrolases"/>
    <property type="match status" value="1"/>
</dbReference>
<organism evidence="2 3">
    <name type="scientific">Skeletonema marinoi</name>
    <dbReference type="NCBI Taxonomy" id="267567"/>
    <lineage>
        <taxon>Eukaryota</taxon>
        <taxon>Sar</taxon>
        <taxon>Stramenopiles</taxon>
        <taxon>Ochrophyta</taxon>
        <taxon>Bacillariophyta</taxon>
        <taxon>Coscinodiscophyceae</taxon>
        <taxon>Thalassiosirophycidae</taxon>
        <taxon>Thalassiosirales</taxon>
        <taxon>Skeletonemataceae</taxon>
        <taxon>Skeletonema</taxon>
        <taxon>Skeletonema marinoi-dohrnii complex</taxon>
    </lineage>
</organism>
<proteinExistence type="predicted"/>
<keyword evidence="2" id="KW-0418">Kinase</keyword>
<dbReference type="Gene3D" id="3.40.50.300">
    <property type="entry name" value="P-loop containing nucleotide triphosphate hydrolases"/>
    <property type="match status" value="3"/>
</dbReference>
<keyword evidence="3" id="KW-1185">Reference proteome</keyword>
<accession>A0AAD8XYN0</accession>
<protein>
    <submittedName>
        <fullName evidence="2">ATP-dependent kinase</fullName>
        <ecNumber evidence="2">2.7.1.-</ecNumber>
    </submittedName>
</protein>
<evidence type="ECO:0000313" key="3">
    <source>
        <dbReference type="Proteomes" id="UP001224775"/>
    </source>
</evidence>
<feature type="signal peptide" evidence="1">
    <location>
        <begin position="1"/>
        <end position="20"/>
    </location>
</feature>
<dbReference type="EMBL" id="JATAAI010000032">
    <property type="protein sequence ID" value="KAK1735858.1"/>
    <property type="molecule type" value="Genomic_DNA"/>
</dbReference>
<evidence type="ECO:0000313" key="2">
    <source>
        <dbReference type="EMBL" id="KAK1735858.1"/>
    </source>
</evidence>
<gene>
    <name evidence="2" type="ORF">QTG54_013564</name>
</gene>
<dbReference type="EC" id="2.7.1.-" evidence="2"/>
<comment type="caution">
    <text evidence="2">The sequence shown here is derived from an EMBL/GenBank/DDBJ whole genome shotgun (WGS) entry which is preliminary data.</text>
</comment>
<dbReference type="Proteomes" id="UP001224775">
    <property type="component" value="Unassembled WGS sequence"/>
</dbReference>
<keyword evidence="1" id="KW-0732">Signal</keyword>
<dbReference type="PANTHER" id="PTHR10285">
    <property type="entry name" value="URIDINE KINASE"/>
    <property type="match status" value="1"/>
</dbReference>
<sequence length="297" mass="32802">MSSKLCIVLALLIHHLQSSAFLLGPPIGRPHKAIMLSESSQDGASISADANMESTYASLVDRLISRYERQSAANELQNNQLFVGIAGGPGSGKSTLAGAVAQRINKLMQTDEGAAACVCLPMDGFHYTRAELQSIGNFPDNNYTYDDLLARRGAPWTFDAEGCINKFTEARVNGKASLPIYSRVKSDPVEDGVTLNSETKILLLEGNYLLSWRDSRWQPLQANNVFDETWYISCKNLADQRERLVRRHLETWSEEKTKMWGSGEEGAGAKADANDMLNLVWIDEMSKGYADLTIEST</sequence>
<keyword evidence="2" id="KW-0808">Transferase</keyword>
<dbReference type="AlphaFoldDB" id="A0AAD8XYN0"/>
<dbReference type="GO" id="GO:0016301">
    <property type="term" value="F:kinase activity"/>
    <property type="evidence" value="ECO:0007669"/>
    <property type="project" value="UniProtKB-KW"/>
</dbReference>
<dbReference type="InterPro" id="IPR027417">
    <property type="entry name" value="P-loop_NTPase"/>
</dbReference>
<reference evidence="2" key="1">
    <citation type="submission" date="2023-06" db="EMBL/GenBank/DDBJ databases">
        <title>Survivors Of The Sea: Transcriptome response of Skeletonema marinoi to long-term dormancy.</title>
        <authorList>
            <person name="Pinder M.I.M."/>
            <person name="Kourtchenko O."/>
            <person name="Robertson E.K."/>
            <person name="Larsson T."/>
            <person name="Maumus F."/>
            <person name="Osuna-Cruz C.M."/>
            <person name="Vancaester E."/>
            <person name="Stenow R."/>
            <person name="Vandepoele K."/>
            <person name="Ploug H."/>
            <person name="Bruchert V."/>
            <person name="Godhe A."/>
            <person name="Topel M."/>
        </authorList>
    </citation>
    <scope>NUCLEOTIDE SEQUENCE</scope>
    <source>
        <strain evidence="2">R05AC</strain>
    </source>
</reference>
<evidence type="ECO:0000256" key="1">
    <source>
        <dbReference type="SAM" id="SignalP"/>
    </source>
</evidence>